<feature type="transmembrane region" description="Helical" evidence="1">
    <location>
        <begin position="220"/>
        <end position="240"/>
    </location>
</feature>
<feature type="transmembrane region" description="Helical" evidence="1">
    <location>
        <begin position="90"/>
        <end position="109"/>
    </location>
</feature>
<dbReference type="AlphaFoldDB" id="A0A7S1ETA2"/>
<evidence type="ECO:0000313" key="3">
    <source>
        <dbReference type="EMBL" id="CAD8822389.1"/>
    </source>
</evidence>
<proteinExistence type="predicted"/>
<evidence type="ECO:0000259" key="2">
    <source>
        <dbReference type="Pfam" id="PF00487"/>
    </source>
</evidence>
<dbReference type="GO" id="GO:0016491">
    <property type="term" value="F:oxidoreductase activity"/>
    <property type="evidence" value="ECO:0007669"/>
    <property type="project" value="InterPro"/>
</dbReference>
<accession>A0A7S1ETA2</accession>
<dbReference type="InterPro" id="IPR005804">
    <property type="entry name" value="FA_desaturase_dom"/>
</dbReference>
<name>A0A7S1ETA2_9RHOD</name>
<reference evidence="3" key="1">
    <citation type="submission" date="2021-01" db="EMBL/GenBank/DDBJ databases">
        <authorList>
            <person name="Corre E."/>
            <person name="Pelletier E."/>
            <person name="Niang G."/>
            <person name="Scheremetjew M."/>
            <person name="Finn R."/>
            <person name="Kale V."/>
            <person name="Holt S."/>
            <person name="Cochrane G."/>
            <person name="Meng A."/>
            <person name="Brown T."/>
            <person name="Cohen L."/>
        </authorList>
    </citation>
    <scope>NUCLEOTIDE SEQUENCE</scope>
    <source>
        <strain evidence="3">CCMP3278</strain>
    </source>
</reference>
<keyword evidence="1" id="KW-0472">Membrane</keyword>
<feature type="domain" description="Fatty acid desaturase" evidence="2">
    <location>
        <begin position="127"/>
        <end position="391"/>
    </location>
</feature>
<dbReference type="Pfam" id="PF00487">
    <property type="entry name" value="FA_desaturase"/>
    <property type="match status" value="1"/>
</dbReference>
<feature type="transmembrane region" description="Helical" evidence="1">
    <location>
        <begin position="297"/>
        <end position="317"/>
    </location>
</feature>
<evidence type="ECO:0000256" key="1">
    <source>
        <dbReference type="SAM" id="Phobius"/>
    </source>
</evidence>
<gene>
    <name evidence="3" type="ORF">TOLI1172_LOCUS6785</name>
</gene>
<feature type="transmembrane region" description="Helical" evidence="1">
    <location>
        <begin position="266"/>
        <end position="285"/>
    </location>
</feature>
<dbReference type="InterPro" id="IPR012171">
    <property type="entry name" value="Fatty_acid_desaturase"/>
</dbReference>
<dbReference type="PANTHER" id="PTHR32100">
    <property type="entry name" value="OMEGA-6 FATTY ACID DESATURASE, CHLOROPLASTIC"/>
    <property type="match status" value="1"/>
</dbReference>
<dbReference type="GO" id="GO:0006629">
    <property type="term" value="P:lipid metabolic process"/>
    <property type="evidence" value="ECO:0007669"/>
    <property type="project" value="InterPro"/>
</dbReference>
<sequence length="433" mass="48818">MVELEVGSANGVVDNVEGSVTIPKVGVQGLSDKSVATKLESSKVPLGDAGREAVLEGWRKPYNIPEEFPEMSAVLGCIPKHCFEKPLYKSMIYALISVFLTLAFPIIAWKVLPSPALNLWSILCWTMYAFWEGSIATGCWVVAHECGHNAFCENKYIQDSVGFVLHSALLVPYFSWQRSHAVHHSRTNHMSEGETHVPQQAVDSSGGASMALYQWIGEDSFAVINLINHLVFGWPAYLLFGATGSPKRGPSNHFVPTNDRLFPGNWKWKVLLSDVGILCTIAALVQWSRMYGSKQVLVLYMAPYLFVNMWLVLYTWLQHTDVDVPHFDEPEWTWLKGAFMTIDRPYPEPFDFLHHRIGSTHVAHHICSRIPHYHAQEATEAIKKNFPQFYLYDPTPIVPALLRVARKCVATVPEGNRHYYTFPKDASTALKTE</sequence>
<dbReference type="EMBL" id="HBFP01009460">
    <property type="protein sequence ID" value="CAD8822389.1"/>
    <property type="molecule type" value="Transcribed_RNA"/>
</dbReference>
<organism evidence="3">
    <name type="scientific">Timspurckia oligopyrenoides</name>
    <dbReference type="NCBI Taxonomy" id="708627"/>
    <lineage>
        <taxon>Eukaryota</taxon>
        <taxon>Rhodophyta</taxon>
        <taxon>Bangiophyceae</taxon>
        <taxon>Porphyridiales</taxon>
        <taxon>Porphyridiaceae</taxon>
        <taxon>Timspurckia</taxon>
    </lineage>
</organism>
<keyword evidence="1" id="KW-1133">Transmembrane helix</keyword>
<keyword evidence="1" id="KW-0812">Transmembrane</keyword>
<feature type="transmembrane region" description="Helical" evidence="1">
    <location>
        <begin position="115"/>
        <end position="131"/>
    </location>
</feature>
<protein>
    <recommendedName>
        <fullName evidence="2">Fatty acid desaturase domain-containing protein</fullName>
    </recommendedName>
</protein>
<dbReference type="CDD" id="cd03507">
    <property type="entry name" value="Delta12-FADS-like"/>
    <property type="match status" value="1"/>
</dbReference>